<dbReference type="EMBL" id="MHRF01000010">
    <property type="protein sequence ID" value="OHA17953.1"/>
    <property type="molecule type" value="Genomic_DNA"/>
</dbReference>
<sequence length="665" mass="70819">MCLLAAPVNFLLSPKTAEAQGLVPTGDWLNTVFQSITSAATYYEELKESVLDGLAWYAAKIIIEQMTSELVNWINGGGNGDPAFISDPAGFFLGAIEATAGNILHDSPLGFLCDPLKPFEAQIKVTLSNRYNKNTSGSLNRKNSSCGIDDIRDNLSGFYAGNNKGKITSWDQWLSITQIPSNNIYGATIQAELEMDAAIGGTQFLNKTTADWGQGFQSQGECTLESEETGACLQYAIVTPGSFIKDTLTNQLGLSGDSLVTADEISEIIGAIVTQLFNKVATGGLAGLSKGGNSAYTNQIKVDKNPAASVKADGKVTKRTTNGNGQQVDEDVDTTEWNNANNAVNTAIRNEFDVLYEEENARAQANIPTGGGFAIVGTQQPRLDLRNATADQICTDDFPGTTGLFIGSADQALDGSGTTASLANGCTGTPYWWNVTIPAATKLDKVEVQVNSGKYGLAGWPPAGGGNNAPPIGPFLALYPQNTAGQTTIGSWIWNASAGRFEKKLTYTGALIQEELPEALRKIPITKIQIESNRQTGADRPGLSLSEVRVFRHLLPEINASKVPTSLTQVQATDFDPTQAAWITAQYYPLYSNPAVPIDQDNIHVVITDTATQTVVQPTNTATGTYTLLPGTYQFSYTATSPASDNQTSETVTGTVRVIASPTTP</sequence>
<dbReference type="Proteomes" id="UP000178873">
    <property type="component" value="Unassembled WGS sequence"/>
</dbReference>
<evidence type="ECO:0000256" key="1">
    <source>
        <dbReference type="SAM" id="MobiDB-lite"/>
    </source>
</evidence>
<protein>
    <submittedName>
        <fullName evidence="2">Uncharacterized protein</fullName>
    </submittedName>
</protein>
<evidence type="ECO:0000313" key="3">
    <source>
        <dbReference type="Proteomes" id="UP000178873"/>
    </source>
</evidence>
<name>A0A1G2M2A3_9BACT</name>
<organism evidence="2 3">
    <name type="scientific">Candidatus Taylorbacteria bacterium RIFCSPHIGHO2_01_FULL_46_22b</name>
    <dbReference type="NCBI Taxonomy" id="1802301"/>
    <lineage>
        <taxon>Bacteria</taxon>
        <taxon>Candidatus Tayloriibacteriota</taxon>
    </lineage>
</organism>
<feature type="region of interest" description="Disordered" evidence="1">
    <location>
        <begin position="311"/>
        <end position="330"/>
    </location>
</feature>
<reference evidence="2 3" key="1">
    <citation type="journal article" date="2016" name="Nat. Commun.">
        <title>Thousands of microbial genomes shed light on interconnected biogeochemical processes in an aquifer system.</title>
        <authorList>
            <person name="Anantharaman K."/>
            <person name="Brown C.T."/>
            <person name="Hug L.A."/>
            <person name="Sharon I."/>
            <person name="Castelle C.J."/>
            <person name="Probst A.J."/>
            <person name="Thomas B.C."/>
            <person name="Singh A."/>
            <person name="Wilkins M.J."/>
            <person name="Karaoz U."/>
            <person name="Brodie E.L."/>
            <person name="Williams K.H."/>
            <person name="Hubbard S.S."/>
            <person name="Banfield J.F."/>
        </authorList>
    </citation>
    <scope>NUCLEOTIDE SEQUENCE [LARGE SCALE GENOMIC DNA]</scope>
</reference>
<dbReference type="AlphaFoldDB" id="A0A1G2M2A3"/>
<proteinExistence type="predicted"/>
<dbReference type="STRING" id="1802301.A2664_01215"/>
<accession>A0A1G2M2A3</accession>
<gene>
    <name evidence="2" type="ORF">A2664_01215</name>
</gene>
<comment type="caution">
    <text evidence="2">The sequence shown here is derived from an EMBL/GenBank/DDBJ whole genome shotgun (WGS) entry which is preliminary data.</text>
</comment>
<evidence type="ECO:0000313" key="2">
    <source>
        <dbReference type="EMBL" id="OHA17953.1"/>
    </source>
</evidence>